<dbReference type="Pfam" id="PF08044">
    <property type="entry name" value="DUF1707"/>
    <property type="match status" value="1"/>
</dbReference>
<proteinExistence type="predicted"/>
<organism evidence="3 4">
    <name type="scientific">Micromonospora pattaloongensis</name>
    <dbReference type="NCBI Taxonomy" id="405436"/>
    <lineage>
        <taxon>Bacteria</taxon>
        <taxon>Bacillati</taxon>
        <taxon>Actinomycetota</taxon>
        <taxon>Actinomycetes</taxon>
        <taxon>Micromonosporales</taxon>
        <taxon>Micromonosporaceae</taxon>
        <taxon>Micromonospora</taxon>
    </lineage>
</organism>
<feature type="transmembrane region" description="Helical" evidence="1">
    <location>
        <begin position="82"/>
        <end position="99"/>
    </location>
</feature>
<keyword evidence="1" id="KW-0472">Membrane</keyword>
<keyword evidence="1" id="KW-0812">Transmembrane</keyword>
<reference evidence="4" key="1">
    <citation type="submission" date="2016-10" db="EMBL/GenBank/DDBJ databases">
        <authorList>
            <person name="Varghese N."/>
            <person name="Submissions S."/>
        </authorList>
    </citation>
    <scope>NUCLEOTIDE SEQUENCE [LARGE SCALE GENOMIC DNA]</scope>
    <source>
        <strain evidence="4">DSM 45245</strain>
    </source>
</reference>
<protein>
    <recommendedName>
        <fullName evidence="2">DUF1707 domain-containing protein</fullName>
    </recommendedName>
</protein>
<dbReference type="STRING" id="405436.SAMN05444365_1118"/>
<keyword evidence="4" id="KW-1185">Reference proteome</keyword>
<dbReference type="PANTHER" id="PTHR40763">
    <property type="entry name" value="MEMBRANE PROTEIN-RELATED"/>
    <property type="match status" value="1"/>
</dbReference>
<sequence length="157" mass="16859">MTTAYRYPLPMNDMRVCDRDREAVVVRLGAAAGEGRLTLVEFEDRSGQAYVAKTYGELDALVADLPSVAHDHKAMVLDHRRMVLSLLALAGGVVWMPLFPYLDFGALPGAAGVVFGLLGLRANAHLLCRVLALLGLVGGSVGVALQVVWIIFQLVEG</sequence>
<dbReference type="AlphaFoldDB" id="A0A1H3SBH6"/>
<dbReference type="PANTHER" id="PTHR40763:SF4">
    <property type="entry name" value="DUF1707 DOMAIN-CONTAINING PROTEIN"/>
    <property type="match status" value="1"/>
</dbReference>
<dbReference type="EMBL" id="FNPH01000011">
    <property type="protein sequence ID" value="SDZ35067.1"/>
    <property type="molecule type" value="Genomic_DNA"/>
</dbReference>
<evidence type="ECO:0000313" key="3">
    <source>
        <dbReference type="EMBL" id="SDZ35067.1"/>
    </source>
</evidence>
<dbReference type="InterPro" id="IPR012551">
    <property type="entry name" value="DUF1707_SHOCT-like"/>
</dbReference>
<feature type="transmembrane region" description="Helical" evidence="1">
    <location>
        <begin position="105"/>
        <end position="123"/>
    </location>
</feature>
<evidence type="ECO:0000259" key="2">
    <source>
        <dbReference type="Pfam" id="PF08044"/>
    </source>
</evidence>
<evidence type="ECO:0000256" key="1">
    <source>
        <dbReference type="SAM" id="Phobius"/>
    </source>
</evidence>
<feature type="transmembrane region" description="Helical" evidence="1">
    <location>
        <begin position="130"/>
        <end position="152"/>
    </location>
</feature>
<accession>A0A1H3SBH6</accession>
<evidence type="ECO:0000313" key="4">
    <source>
        <dbReference type="Proteomes" id="UP000242415"/>
    </source>
</evidence>
<keyword evidence="1" id="KW-1133">Transmembrane helix</keyword>
<name>A0A1H3SBH6_9ACTN</name>
<dbReference type="Proteomes" id="UP000242415">
    <property type="component" value="Unassembled WGS sequence"/>
</dbReference>
<feature type="domain" description="DUF1707" evidence="2">
    <location>
        <begin position="14"/>
        <end position="66"/>
    </location>
</feature>
<gene>
    <name evidence="3" type="ORF">SAMN05444365_1118</name>
</gene>